<organism evidence="2 3">
    <name type="scientific">Methanobrevibacter curvatus</name>
    <dbReference type="NCBI Taxonomy" id="49547"/>
    <lineage>
        <taxon>Archaea</taxon>
        <taxon>Methanobacteriati</taxon>
        <taxon>Methanobacteriota</taxon>
        <taxon>Methanomada group</taxon>
        <taxon>Methanobacteria</taxon>
        <taxon>Methanobacteriales</taxon>
        <taxon>Methanobacteriaceae</taxon>
        <taxon>Methanobrevibacter</taxon>
    </lineage>
</organism>
<dbReference type="OrthoDB" id="120943at2157"/>
<dbReference type="PIRSF" id="PIRSF006594">
    <property type="entry name" value="UCP006594"/>
    <property type="match status" value="1"/>
</dbReference>
<dbReference type="AlphaFoldDB" id="A0A166DXK6"/>
<dbReference type="Pfam" id="PF01976">
    <property type="entry name" value="DUF116"/>
    <property type="match status" value="1"/>
</dbReference>
<sequence>MFHQYFFEIIGQIAFIIVISLFVLLILALVLGVVLVKKKILIFPKIVIFALDFLYSPLKYLTKTLGFNEVMVDQIGVEIRNKINENNFKEKDNKNKIIVFPHCLRHENCPAKLGEMGLKCSECGLCSIGEIKPKAEEIGYNIFIVPGSTFIKKIVKNHKFESVLGIACYEDLNISMMNLSNFSPQGVLLSRTGCFKTDVDVQTVLEKIGYEKKIGNISKNQNMTLNNEISVCQNEKDSKYL</sequence>
<feature type="transmembrane region" description="Helical" evidence="1">
    <location>
        <begin position="12"/>
        <end position="36"/>
    </location>
</feature>
<dbReference type="STRING" id="49547.MBCUR_01270"/>
<evidence type="ECO:0008006" key="4">
    <source>
        <dbReference type="Google" id="ProtNLM"/>
    </source>
</evidence>
<dbReference type="Proteomes" id="UP000077245">
    <property type="component" value="Unassembled WGS sequence"/>
</dbReference>
<reference evidence="2 3" key="1">
    <citation type="submission" date="2016-04" db="EMBL/GenBank/DDBJ databases">
        <title>Genome sequence of Methanobrevibacter curvatus DSM 11111.</title>
        <authorList>
            <person name="Poehlein A."/>
            <person name="Seedorf H."/>
            <person name="Daniel R."/>
        </authorList>
    </citation>
    <scope>NUCLEOTIDE SEQUENCE [LARGE SCALE GENOMIC DNA]</scope>
    <source>
        <strain evidence="2 3">DSM 11111</strain>
    </source>
</reference>
<protein>
    <recommendedName>
        <fullName evidence="4">DUF116 domain-containing protein</fullName>
    </recommendedName>
</protein>
<evidence type="ECO:0000313" key="2">
    <source>
        <dbReference type="EMBL" id="KZX16059.1"/>
    </source>
</evidence>
<evidence type="ECO:0000313" key="3">
    <source>
        <dbReference type="Proteomes" id="UP000077245"/>
    </source>
</evidence>
<keyword evidence="1" id="KW-1133">Transmembrane helix</keyword>
<dbReference type="RefSeq" id="WP_067088915.1">
    <property type="nucleotide sequence ID" value="NZ_LWMV01000019.1"/>
</dbReference>
<proteinExistence type="predicted"/>
<dbReference type="PATRIC" id="fig|49547.3.peg.137"/>
<dbReference type="InterPro" id="IPR002829">
    <property type="entry name" value="DUF116"/>
</dbReference>
<keyword evidence="3" id="KW-1185">Reference proteome</keyword>
<accession>A0A166DXK6</accession>
<keyword evidence="1" id="KW-0472">Membrane</keyword>
<gene>
    <name evidence="2" type="ORF">MBCUR_01270</name>
</gene>
<dbReference type="PANTHER" id="PTHR43801">
    <property type="entry name" value="NUCLEOTIDE-BINDING PROTEIN-RELATED"/>
    <property type="match status" value="1"/>
</dbReference>
<name>A0A166DXK6_9EURY</name>
<evidence type="ECO:0000256" key="1">
    <source>
        <dbReference type="SAM" id="Phobius"/>
    </source>
</evidence>
<comment type="caution">
    <text evidence="2">The sequence shown here is derived from an EMBL/GenBank/DDBJ whole genome shotgun (WGS) entry which is preliminary data.</text>
</comment>
<keyword evidence="1" id="KW-0812">Transmembrane</keyword>
<dbReference type="PANTHER" id="PTHR43801:SF1">
    <property type="entry name" value="POLYPRENYL SYNTHETASE"/>
    <property type="match status" value="1"/>
</dbReference>
<dbReference type="EMBL" id="LWMV01000019">
    <property type="protein sequence ID" value="KZX16059.1"/>
    <property type="molecule type" value="Genomic_DNA"/>
</dbReference>